<keyword evidence="3" id="KW-1185">Reference proteome</keyword>
<proteinExistence type="predicted"/>
<feature type="compositionally biased region" description="Low complexity" evidence="1">
    <location>
        <begin position="17"/>
        <end position="26"/>
    </location>
</feature>
<name>A0ABV6DQI8_9BACL</name>
<dbReference type="Proteomes" id="UP001589776">
    <property type="component" value="Unassembled WGS sequence"/>
</dbReference>
<dbReference type="EMBL" id="JBHLWN010000077">
    <property type="protein sequence ID" value="MFC0214920.1"/>
    <property type="molecule type" value="Genomic_DNA"/>
</dbReference>
<sequence length="73" mass="7280">MGGSPEDGPGEHAFEQAAGGAMGAAAVRERRTSRVMGYEASADVFAAFGRAEDAGGFWSLVRASGEGSQGGTA</sequence>
<reference evidence="2 3" key="1">
    <citation type="submission" date="2024-09" db="EMBL/GenBank/DDBJ databases">
        <authorList>
            <person name="Sun Q."/>
            <person name="Mori K."/>
        </authorList>
    </citation>
    <scope>NUCLEOTIDE SEQUENCE [LARGE SCALE GENOMIC DNA]</scope>
    <source>
        <strain evidence="2 3">CCM 7759</strain>
    </source>
</reference>
<feature type="region of interest" description="Disordered" evidence="1">
    <location>
        <begin position="1"/>
        <end position="26"/>
    </location>
</feature>
<evidence type="ECO:0000313" key="3">
    <source>
        <dbReference type="Proteomes" id="UP001589776"/>
    </source>
</evidence>
<evidence type="ECO:0000313" key="2">
    <source>
        <dbReference type="EMBL" id="MFC0214920.1"/>
    </source>
</evidence>
<gene>
    <name evidence="2" type="ORF">ACFFK0_21150</name>
</gene>
<evidence type="ECO:0000256" key="1">
    <source>
        <dbReference type="SAM" id="MobiDB-lite"/>
    </source>
</evidence>
<accession>A0ABV6DQI8</accession>
<protein>
    <submittedName>
        <fullName evidence="2">Uncharacterized protein</fullName>
    </submittedName>
</protein>
<comment type="caution">
    <text evidence="2">The sequence shown here is derived from an EMBL/GenBank/DDBJ whole genome shotgun (WGS) entry which is preliminary data.</text>
</comment>
<organism evidence="2 3">
    <name type="scientific">Paenibacillus chartarius</name>
    <dbReference type="NCBI Taxonomy" id="747481"/>
    <lineage>
        <taxon>Bacteria</taxon>
        <taxon>Bacillati</taxon>
        <taxon>Bacillota</taxon>
        <taxon>Bacilli</taxon>
        <taxon>Bacillales</taxon>
        <taxon>Paenibacillaceae</taxon>
        <taxon>Paenibacillus</taxon>
    </lineage>
</organism>
<dbReference type="RefSeq" id="WP_377472345.1">
    <property type="nucleotide sequence ID" value="NZ_JBHLWN010000077.1"/>
</dbReference>